<accession>A0A7X2H4C6</accession>
<dbReference type="InterPro" id="IPR045057">
    <property type="entry name" value="Gcn5-rel_NAT"/>
</dbReference>
<feature type="domain" description="N-acetyltransferase" evidence="2">
    <location>
        <begin position="3"/>
        <end position="91"/>
    </location>
</feature>
<protein>
    <submittedName>
        <fullName evidence="3">GNAT family N-acetyltransferase</fullName>
    </submittedName>
</protein>
<evidence type="ECO:0000259" key="2">
    <source>
        <dbReference type="PROSITE" id="PS51729"/>
    </source>
</evidence>
<name>A0A7X2H4C6_9BACL</name>
<keyword evidence="4" id="KW-1185">Reference proteome</keyword>
<proteinExistence type="predicted"/>
<sequence>MVQIEHGAGRFYVAGDGKDLAEIVYRLEETTGDIVIDHTYVSEDLRGQGAGEELVRAVVDKARTEKLKIVPVCSYAAHQFKKHPEYEDVLSGDESLNS</sequence>
<evidence type="ECO:0000259" key="1">
    <source>
        <dbReference type="PROSITE" id="PS51186"/>
    </source>
</evidence>
<dbReference type="InterPro" id="IPR016181">
    <property type="entry name" value="Acyl_CoA_acyltransferase"/>
</dbReference>
<evidence type="ECO:0000313" key="4">
    <source>
        <dbReference type="Proteomes" id="UP000463051"/>
    </source>
</evidence>
<gene>
    <name evidence="3" type="ORF">GJB61_09800</name>
</gene>
<dbReference type="Proteomes" id="UP000463051">
    <property type="component" value="Unassembled WGS sequence"/>
</dbReference>
<dbReference type="Gene3D" id="3.40.630.30">
    <property type="match status" value="1"/>
</dbReference>
<dbReference type="PANTHER" id="PTHR31435">
    <property type="entry name" value="PROTEIN NATD1"/>
    <property type="match status" value="1"/>
</dbReference>
<reference evidence="3 4" key="1">
    <citation type="submission" date="2019-11" db="EMBL/GenBank/DDBJ databases">
        <title>Paenibacillus monticola sp. nov., a novel PGPR strain isolated from mountain sample in China.</title>
        <authorList>
            <person name="Zhao Q."/>
            <person name="Li H.-P."/>
            <person name="Zhang J.-L."/>
        </authorList>
    </citation>
    <scope>NUCLEOTIDE SEQUENCE [LARGE SCALE GENOMIC DNA]</scope>
    <source>
        <strain evidence="3 4">LC-T2</strain>
    </source>
</reference>
<dbReference type="Pfam" id="PF14542">
    <property type="entry name" value="Acetyltransf_CG"/>
    <property type="match status" value="1"/>
</dbReference>
<organism evidence="3 4">
    <name type="scientific">Paenibacillus monticola</name>
    <dbReference type="NCBI Taxonomy" id="2666075"/>
    <lineage>
        <taxon>Bacteria</taxon>
        <taxon>Bacillati</taxon>
        <taxon>Bacillota</taxon>
        <taxon>Bacilli</taxon>
        <taxon>Bacillales</taxon>
        <taxon>Paenibacillaceae</taxon>
        <taxon>Paenibacillus</taxon>
    </lineage>
</organism>
<dbReference type="PROSITE" id="PS51186">
    <property type="entry name" value="GNAT"/>
    <property type="match status" value="1"/>
</dbReference>
<evidence type="ECO:0000313" key="3">
    <source>
        <dbReference type="EMBL" id="MRN53284.1"/>
    </source>
</evidence>
<dbReference type="GO" id="GO:0016747">
    <property type="term" value="F:acyltransferase activity, transferring groups other than amino-acyl groups"/>
    <property type="evidence" value="ECO:0007669"/>
    <property type="project" value="InterPro"/>
</dbReference>
<dbReference type="InterPro" id="IPR031165">
    <property type="entry name" value="GNAT_YJDJ"/>
</dbReference>
<dbReference type="PANTHER" id="PTHR31435:SF10">
    <property type="entry name" value="BSR4717 PROTEIN"/>
    <property type="match status" value="1"/>
</dbReference>
<dbReference type="SUPFAM" id="SSF55729">
    <property type="entry name" value="Acyl-CoA N-acyltransferases (Nat)"/>
    <property type="match status" value="1"/>
</dbReference>
<dbReference type="RefSeq" id="WP_154118328.1">
    <property type="nucleotide sequence ID" value="NZ_WJXB01000003.1"/>
</dbReference>
<dbReference type="PROSITE" id="PS51729">
    <property type="entry name" value="GNAT_YJDJ"/>
    <property type="match status" value="1"/>
</dbReference>
<feature type="domain" description="N-acetyltransferase" evidence="1">
    <location>
        <begin position="1"/>
        <end position="98"/>
    </location>
</feature>
<dbReference type="CDD" id="cd04301">
    <property type="entry name" value="NAT_SF"/>
    <property type="match status" value="1"/>
</dbReference>
<dbReference type="EMBL" id="WJXB01000003">
    <property type="protein sequence ID" value="MRN53284.1"/>
    <property type="molecule type" value="Genomic_DNA"/>
</dbReference>
<dbReference type="AlphaFoldDB" id="A0A7X2H4C6"/>
<keyword evidence="3" id="KW-0808">Transferase</keyword>
<comment type="caution">
    <text evidence="3">The sequence shown here is derived from an EMBL/GenBank/DDBJ whole genome shotgun (WGS) entry which is preliminary data.</text>
</comment>
<dbReference type="InterPro" id="IPR000182">
    <property type="entry name" value="GNAT_dom"/>
</dbReference>